<dbReference type="GO" id="GO:0000775">
    <property type="term" value="C:chromosome, centromeric region"/>
    <property type="evidence" value="ECO:0007669"/>
    <property type="project" value="UniProtKB-SubCell"/>
</dbReference>
<organism evidence="7 8">
    <name type="scientific">Crassostrea virginica</name>
    <name type="common">Eastern oyster</name>
    <dbReference type="NCBI Taxonomy" id="6565"/>
    <lineage>
        <taxon>Eukaryota</taxon>
        <taxon>Metazoa</taxon>
        <taxon>Spiralia</taxon>
        <taxon>Lophotrochozoa</taxon>
        <taxon>Mollusca</taxon>
        <taxon>Bivalvia</taxon>
        <taxon>Autobranchia</taxon>
        <taxon>Pteriomorphia</taxon>
        <taxon>Ostreida</taxon>
        <taxon>Ostreoidea</taxon>
        <taxon>Ostreidae</taxon>
        <taxon>Crassostrea</taxon>
    </lineage>
</organism>
<comment type="subcellular location">
    <subcellularLocation>
        <location evidence="2">Chromosome</location>
        <location evidence="2">Centromere</location>
    </subcellularLocation>
    <subcellularLocation>
        <location evidence="1">Nucleus</location>
    </subcellularLocation>
</comment>
<reference evidence="8" key="1">
    <citation type="submission" date="2025-08" db="UniProtKB">
        <authorList>
            <consortium name="RefSeq"/>
        </authorList>
    </citation>
    <scope>IDENTIFICATION</scope>
    <source>
        <tissue evidence="8">Whole sample</tissue>
    </source>
</reference>
<evidence type="ECO:0000256" key="3">
    <source>
        <dbReference type="ARBA" id="ARBA00005566"/>
    </source>
</evidence>
<keyword evidence="7" id="KW-1185">Reference proteome</keyword>
<dbReference type="KEGG" id="cvn:111133527"/>
<proteinExistence type="inferred from homology"/>
<dbReference type="PANTHER" id="PTHR46790">
    <property type="entry name" value="CENTROMERE PROTEIN N"/>
    <property type="match status" value="1"/>
</dbReference>
<evidence type="ECO:0000256" key="2">
    <source>
        <dbReference type="ARBA" id="ARBA00004584"/>
    </source>
</evidence>
<dbReference type="Proteomes" id="UP000694844">
    <property type="component" value="Chromosome 5"/>
</dbReference>
<comment type="similarity">
    <text evidence="3">Belongs to the CENP-N/CHL4 family.</text>
</comment>
<dbReference type="Pfam" id="PF05238">
    <property type="entry name" value="CENP-N"/>
    <property type="match status" value="1"/>
</dbReference>
<gene>
    <name evidence="8" type="primary">LOC111133527</name>
</gene>
<dbReference type="GO" id="GO:0007059">
    <property type="term" value="P:chromosome segregation"/>
    <property type="evidence" value="ECO:0007669"/>
    <property type="project" value="InterPro"/>
</dbReference>
<evidence type="ECO:0000256" key="6">
    <source>
        <dbReference type="ARBA" id="ARBA00023328"/>
    </source>
</evidence>
<protein>
    <submittedName>
        <fullName evidence="8">Centromere protein N-like isoform X1</fullName>
    </submittedName>
</protein>
<dbReference type="OrthoDB" id="6585699at2759"/>
<dbReference type="PANTHER" id="PTHR46790:SF1">
    <property type="entry name" value="CENTROMERE PROTEIN N"/>
    <property type="match status" value="1"/>
</dbReference>
<dbReference type="RefSeq" id="XP_022337703.1">
    <property type="nucleotide sequence ID" value="XM_022481995.1"/>
</dbReference>
<accession>A0A8B8EDV3</accession>
<evidence type="ECO:0000256" key="1">
    <source>
        <dbReference type="ARBA" id="ARBA00004123"/>
    </source>
</evidence>
<keyword evidence="4" id="KW-0158">Chromosome</keyword>
<evidence type="ECO:0000256" key="4">
    <source>
        <dbReference type="ARBA" id="ARBA00022454"/>
    </source>
</evidence>
<dbReference type="InterPro" id="IPR052011">
    <property type="entry name" value="CENP-NAC/CAD_complex"/>
</dbReference>
<dbReference type="AlphaFoldDB" id="A0A8B8EDV3"/>
<keyword evidence="6" id="KW-0137">Centromere</keyword>
<evidence type="ECO:0000313" key="7">
    <source>
        <dbReference type="Proteomes" id="UP000694844"/>
    </source>
</evidence>
<evidence type="ECO:0000313" key="8">
    <source>
        <dbReference type="RefSeq" id="XP_022337703.1"/>
    </source>
</evidence>
<dbReference type="GeneID" id="111133527"/>
<dbReference type="GO" id="GO:0005654">
    <property type="term" value="C:nucleoplasm"/>
    <property type="evidence" value="ECO:0007669"/>
    <property type="project" value="TreeGrafter"/>
</dbReference>
<sequence length="351" mass="40373">MGCFSDVLRSAFTKCKASELEHLLKQWGYLTEDELLQLNFSKSKMCVFRDVLSLCQEKNRKRETADRIDQFDLHCILRNSAKKKWFIYKLHDKKPGTKESWQSDPEKFKKKLQQQVDLYFDSTASVSVTLQDGALWCRLYIPTGNHNMNSNTVYLIYYPHCQCFAISAFKVSVQNFLFQCLSNAFGYATLTSMNLSGLHYKSLFQLAFNKLGETSFGLTKDVQSLPFMGENRRKRKAEEIEMEPNMRSEDIAMKRKRSLSLETAFGNFEQPVLESLQFKVEVKFMGRKNLKNFSEDGEPIRCCVKFEGPSVLEGVRNLASCGLANEPLPKHLLKVNSLGTNNFVLKSKDKS</sequence>
<keyword evidence="5" id="KW-0539">Nucleus</keyword>
<evidence type="ECO:0000256" key="5">
    <source>
        <dbReference type="ARBA" id="ARBA00023242"/>
    </source>
</evidence>
<dbReference type="InterPro" id="IPR007902">
    <property type="entry name" value="Chl4/mis15/CENP-N"/>
</dbReference>
<name>A0A8B8EDV3_CRAVI</name>
<dbReference type="GO" id="GO:0034080">
    <property type="term" value="P:CENP-A containing chromatin assembly"/>
    <property type="evidence" value="ECO:0007669"/>
    <property type="project" value="InterPro"/>
</dbReference>